<dbReference type="Pfam" id="PF07228">
    <property type="entry name" value="SpoIIE"/>
    <property type="match status" value="1"/>
</dbReference>
<keyword evidence="5" id="KW-1185">Reference proteome</keyword>
<dbReference type="RefSeq" id="WP_271323716.1">
    <property type="nucleotide sequence ID" value="NZ_JAAGKO020000029.1"/>
</dbReference>
<dbReference type="Gene3D" id="3.60.40.10">
    <property type="entry name" value="PPM-type phosphatase domain"/>
    <property type="match status" value="1"/>
</dbReference>
<evidence type="ECO:0000256" key="1">
    <source>
        <dbReference type="ARBA" id="ARBA00022801"/>
    </source>
</evidence>
<dbReference type="InterPro" id="IPR052016">
    <property type="entry name" value="Bact_Sigma-Reg"/>
</dbReference>
<dbReference type="PANTHER" id="PTHR43156:SF2">
    <property type="entry name" value="STAGE II SPORULATION PROTEIN E"/>
    <property type="match status" value="1"/>
</dbReference>
<evidence type="ECO:0000313" key="4">
    <source>
        <dbReference type="EMBL" id="MDI5964999.1"/>
    </source>
</evidence>
<dbReference type="InterPro" id="IPR035965">
    <property type="entry name" value="PAS-like_dom_sf"/>
</dbReference>
<dbReference type="SUPFAM" id="SSF55781">
    <property type="entry name" value="GAF domain-like"/>
    <property type="match status" value="1"/>
</dbReference>
<dbReference type="Proteomes" id="UP001156398">
    <property type="component" value="Unassembled WGS sequence"/>
</dbReference>
<feature type="chain" id="PRO_5047216995" evidence="2">
    <location>
        <begin position="29"/>
        <end position="532"/>
    </location>
</feature>
<dbReference type="EMBL" id="JAAGKO020000029">
    <property type="protein sequence ID" value="MDI5964999.1"/>
    <property type="molecule type" value="Genomic_DNA"/>
</dbReference>
<dbReference type="SUPFAM" id="SSF55785">
    <property type="entry name" value="PYP-like sensor domain (PAS domain)"/>
    <property type="match status" value="1"/>
</dbReference>
<gene>
    <name evidence="4" type="ORF">POF43_020115</name>
</gene>
<accession>A0ABT6W3X5</accession>
<organism evidence="4 5">
    <name type="scientific">Streptantibioticus silvisoli</name>
    <dbReference type="NCBI Taxonomy" id="2705255"/>
    <lineage>
        <taxon>Bacteria</taxon>
        <taxon>Bacillati</taxon>
        <taxon>Actinomycetota</taxon>
        <taxon>Actinomycetes</taxon>
        <taxon>Kitasatosporales</taxon>
        <taxon>Streptomycetaceae</taxon>
        <taxon>Streptantibioticus</taxon>
    </lineage>
</organism>
<dbReference type="SUPFAM" id="SSF81606">
    <property type="entry name" value="PP2C-like"/>
    <property type="match status" value="1"/>
</dbReference>
<reference evidence="4 5" key="1">
    <citation type="submission" date="2023-05" db="EMBL/GenBank/DDBJ databases">
        <title>Streptantibioticus silvisoli sp. nov., acidotolerant actinomycetes 1 from pine litter.</title>
        <authorList>
            <person name="Swiecimska M."/>
            <person name="Golinska P."/>
            <person name="Sangal V."/>
            <person name="Wachnowicz B."/>
            <person name="Goodfellow M."/>
        </authorList>
    </citation>
    <scope>NUCLEOTIDE SEQUENCE [LARGE SCALE GENOMIC DNA]</scope>
    <source>
        <strain evidence="4 5">SL54</strain>
    </source>
</reference>
<dbReference type="SMART" id="SM00331">
    <property type="entry name" value="PP2C_SIG"/>
    <property type="match status" value="1"/>
</dbReference>
<dbReference type="InterPro" id="IPR036457">
    <property type="entry name" value="PPM-type-like_dom_sf"/>
</dbReference>
<feature type="domain" description="PPM-type phosphatase" evidence="3">
    <location>
        <begin position="312"/>
        <end position="524"/>
    </location>
</feature>
<comment type="caution">
    <text evidence="4">The sequence shown here is derived from an EMBL/GenBank/DDBJ whole genome shotgun (WGS) entry which is preliminary data.</text>
</comment>
<dbReference type="Gene3D" id="3.30.450.40">
    <property type="match status" value="1"/>
</dbReference>
<sequence length="532" mass="57542">MSLGLFEAITKALPTAVLLCAADGTVLAANPAATRAAAQLTAGTSLLEHTHGDPQALRAALAGWLRSGTPLPGALVLKDGRGTVARFRCQGARASWWTGPGPAVQLNLHRLDQGDRFVALNQQVAALNREVAYRRTAEAQRERLLAAEQAARHRLQDLYQLTAALAAAVTLDQVADAVQTAAPATLGAERVDMRLHAQRLIPDLGPHDRTPAPGTPAWTNLDTASATEAPRRQVPAPPGTFRVRLTFQQTVLGVLDVRHPAHTAPAEPDHVRAVAQQIAQAVRRAGLYEHEHRLAERLQLSLLPRLPPVTSLETATCYAPGSDLLQVGGDWYDLYDLDENHVALSIGDVAGHGLPEAAVMARTTAALRAIVQRCGHHPAQVMDRLNAFLHQHHHGAMATACYLLHHLPTRTLTYVKAGHPPPLLITPDGGSRYLNGPISPPVGPIEKARYREGRTTWRASETLLLYTDGLIERRGESLDTGLDHLARAPRDGMGLSLRDLCQHLLNHRPHTHYPDDRALLLARPRPTGSSSP</sequence>
<evidence type="ECO:0000259" key="3">
    <source>
        <dbReference type="SMART" id="SM00331"/>
    </source>
</evidence>
<keyword evidence="1" id="KW-0378">Hydrolase</keyword>
<keyword evidence="2" id="KW-0732">Signal</keyword>
<protein>
    <submittedName>
        <fullName evidence="4">SpoIIE family protein phosphatase</fullName>
    </submittedName>
</protein>
<name>A0ABT6W3X5_9ACTN</name>
<dbReference type="InterPro" id="IPR029016">
    <property type="entry name" value="GAF-like_dom_sf"/>
</dbReference>
<proteinExistence type="predicted"/>
<feature type="signal peptide" evidence="2">
    <location>
        <begin position="1"/>
        <end position="28"/>
    </location>
</feature>
<evidence type="ECO:0000313" key="5">
    <source>
        <dbReference type="Proteomes" id="UP001156398"/>
    </source>
</evidence>
<dbReference type="InterPro" id="IPR001932">
    <property type="entry name" value="PPM-type_phosphatase-like_dom"/>
</dbReference>
<dbReference type="PANTHER" id="PTHR43156">
    <property type="entry name" value="STAGE II SPORULATION PROTEIN E-RELATED"/>
    <property type="match status" value="1"/>
</dbReference>
<evidence type="ECO:0000256" key="2">
    <source>
        <dbReference type="SAM" id="SignalP"/>
    </source>
</evidence>